<accession>A0A8B8A315</accession>
<keyword evidence="2" id="KW-1185">Reference proteome</keyword>
<dbReference type="RefSeq" id="XP_022112113.1">
    <property type="nucleotide sequence ID" value="XM_022256421.1"/>
</dbReference>
<feature type="region of interest" description="Disordered" evidence="1">
    <location>
        <begin position="68"/>
        <end position="90"/>
    </location>
</feature>
<protein>
    <submittedName>
        <fullName evidence="3">Uncharacterized protein LOC110991185</fullName>
    </submittedName>
</protein>
<name>A0A8B8A315_ACAPL</name>
<evidence type="ECO:0000313" key="2">
    <source>
        <dbReference type="Proteomes" id="UP000694845"/>
    </source>
</evidence>
<reference evidence="3" key="1">
    <citation type="submission" date="2025-08" db="UniProtKB">
        <authorList>
            <consortium name="RefSeq"/>
        </authorList>
    </citation>
    <scope>IDENTIFICATION</scope>
</reference>
<dbReference type="OrthoDB" id="5957937at2759"/>
<evidence type="ECO:0000256" key="1">
    <source>
        <dbReference type="SAM" id="MobiDB-lite"/>
    </source>
</evidence>
<organism evidence="2 3">
    <name type="scientific">Acanthaster planci</name>
    <name type="common">Crown-of-thorns starfish</name>
    <dbReference type="NCBI Taxonomy" id="133434"/>
    <lineage>
        <taxon>Eukaryota</taxon>
        <taxon>Metazoa</taxon>
        <taxon>Echinodermata</taxon>
        <taxon>Eleutherozoa</taxon>
        <taxon>Asterozoa</taxon>
        <taxon>Asteroidea</taxon>
        <taxon>Valvatacea</taxon>
        <taxon>Valvatida</taxon>
        <taxon>Acanthasteridae</taxon>
        <taxon>Acanthaster</taxon>
    </lineage>
</organism>
<proteinExistence type="predicted"/>
<dbReference type="Proteomes" id="UP000694845">
    <property type="component" value="Unplaced"/>
</dbReference>
<evidence type="ECO:0000313" key="3">
    <source>
        <dbReference type="RefSeq" id="XP_022112113.1"/>
    </source>
</evidence>
<sequence>MPVGAVEEMSQADQQRRNNFFQRAVSESQRMSAEVERCQQRHEALQAELGAGNLHAWTMEHASEVTVTLPGPSQSTDPIPELPEPMDCNK</sequence>
<dbReference type="AlphaFoldDB" id="A0A8B8A315"/>
<dbReference type="KEGG" id="aplc:110991185"/>
<gene>
    <name evidence="3" type="primary">LOC110991185</name>
</gene>
<dbReference type="GeneID" id="110991185"/>